<dbReference type="STRING" id="1272.GCA_900014985_01470"/>
<evidence type="ECO:0000256" key="1">
    <source>
        <dbReference type="ARBA" id="ARBA00004651"/>
    </source>
</evidence>
<keyword evidence="2" id="KW-1003">Cell membrane</keyword>
<dbReference type="Pfam" id="PF04066">
    <property type="entry name" value="MrpF_PhaF"/>
    <property type="match status" value="1"/>
</dbReference>
<protein>
    <recommendedName>
        <fullName evidence="9">Cation:proton antiporter</fullName>
    </recommendedName>
</protein>
<feature type="transmembrane region" description="Helical" evidence="6">
    <location>
        <begin position="36"/>
        <end position="56"/>
    </location>
</feature>
<reference evidence="7 8" key="1">
    <citation type="submission" date="2019-06" db="EMBL/GenBank/DDBJ databases">
        <title>Whole genome shotgun sequence of Kocuria varians NBRC 15358.</title>
        <authorList>
            <person name="Hosoyama A."/>
            <person name="Uohara A."/>
            <person name="Ohji S."/>
            <person name="Ichikawa N."/>
        </authorList>
    </citation>
    <scope>NUCLEOTIDE SEQUENCE [LARGE SCALE GENOMIC DNA]</scope>
    <source>
        <strain evidence="7 8">NBRC 15358</strain>
    </source>
</reference>
<evidence type="ECO:0000256" key="3">
    <source>
        <dbReference type="ARBA" id="ARBA00022692"/>
    </source>
</evidence>
<evidence type="ECO:0008006" key="9">
    <source>
        <dbReference type="Google" id="ProtNLM"/>
    </source>
</evidence>
<evidence type="ECO:0000313" key="8">
    <source>
        <dbReference type="Proteomes" id="UP000315730"/>
    </source>
</evidence>
<organism evidence="7 8">
    <name type="scientific">Kocuria varians</name>
    <name type="common">Micrococcus varians</name>
    <dbReference type="NCBI Taxonomy" id="1272"/>
    <lineage>
        <taxon>Bacteria</taxon>
        <taxon>Bacillati</taxon>
        <taxon>Actinomycetota</taxon>
        <taxon>Actinomycetes</taxon>
        <taxon>Micrococcales</taxon>
        <taxon>Micrococcaceae</taxon>
        <taxon>Kocuria</taxon>
    </lineage>
</organism>
<dbReference type="AlphaFoldDB" id="A0A4Y4D4V2"/>
<comment type="subcellular location">
    <subcellularLocation>
        <location evidence="1">Cell membrane</location>
        <topology evidence="1">Multi-pass membrane protein</topology>
    </subcellularLocation>
</comment>
<dbReference type="EMBL" id="BJNW01000027">
    <property type="protein sequence ID" value="GED00232.1"/>
    <property type="molecule type" value="Genomic_DNA"/>
</dbReference>
<evidence type="ECO:0000256" key="5">
    <source>
        <dbReference type="ARBA" id="ARBA00023136"/>
    </source>
</evidence>
<evidence type="ECO:0000256" key="4">
    <source>
        <dbReference type="ARBA" id="ARBA00022989"/>
    </source>
</evidence>
<evidence type="ECO:0000313" key="7">
    <source>
        <dbReference type="EMBL" id="GED00232.1"/>
    </source>
</evidence>
<proteinExistence type="predicted"/>
<keyword evidence="8" id="KW-1185">Reference proteome</keyword>
<name>A0A4Y4D4V2_KOCVA</name>
<feature type="transmembrane region" description="Helical" evidence="6">
    <location>
        <begin position="6"/>
        <end position="24"/>
    </location>
</feature>
<dbReference type="InterPro" id="IPR007208">
    <property type="entry name" value="MrpF/PhaF-like"/>
</dbReference>
<dbReference type="GO" id="GO:0005886">
    <property type="term" value="C:plasma membrane"/>
    <property type="evidence" value="ECO:0007669"/>
    <property type="project" value="UniProtKB-SubCell"/>
</dbReference>
<keyword evidence="4 6" id="KW-1133">Transmembrane helix</keyword>
<dbReference type="GO" id="GO:0015075">
    <property type="term" value="F:monoatomic ion transmembrane transporter activity"/>
    <property type="evidence" value="ECO:0007669"/>
    <property type="project" value="InterPro"/>
</dbReference>
<evidence type="ECO:0000256" key="2">
    <source>
        <dbReference type="ARBA" id="ARBA00022475"/>
    </source>
</evidence>
<keyword evidence="3 6" id="KW-0812">Transmembrane</keyword>
<gene>
    <name evidence="7" type="ORF">KVA01_23860</name>
</gene>
<dbReference type="Proteomes" id="UP000315730">
    <property type="component" value="Unassembled WGS sequence"/>
</dbReference>
<sequence length="89" mass="9324">MSMFDVAVWVCGAILALAAAGTIYRLAKGPSLLDRVIASDVLLAIVGACLAVDMVYNHHTNNIILLVILSLVGFLGSVTVARNVGLDRS</sequence>
<comment type="caution">
    <text evidence="7">The sequence shown here is derived from an EMBL/GenBank/DDBJ whole genome shotgun (WGS) entry which is preliminary data.</text>
</comment>
<keyword evidence="5 6" id="KW-0472">Membrane</keyword>
<feature type="transmembrane region" description="Helical" evidence="6">
    <location>
        <begin position="62"/>
        <end position="81"/>
    </location>
</feature>
<dbReference type="OrthoDB" id="3733837at2"/>
<evidence type="ECO:0000256" key="6">
    <source>
        <dbReference type="SAM" id="Phobius"/>
    </source>
</evidence>
<accession>A0A4Y4D4V2</accession>